<dbReference type="Pfam" id="PF04101">
    <property type="entry name" value="Glyco_tran_28_C"/>
    <property type="match status" value="1"/>
</dbReference>
<dbReference type="Pfam" id="PF03033">
    <property type="entry name" value="Glyco_transf_28"/>
    <property type="match status" value="1"/>
</dbReference>
<comment type="caution">
    <text evidence="6">The sequence shown here is derived from an EMBL/GenBank/DDBJ whole genome shotgun (WGS) entry which is preliminary data.</text>
</comment>
<dbReference type="GO" id="GO:1901137">
    <property type="term" value="P:carbohydrate derivative biosynthetic process"/>
    <property type="evidence" value="ECO:0007669"/>
    <property type="project" value="UniProtKB-ARBA"/>
</dbReference>
<dbReference type="OrthoDB" id="9808936at2"/>
<dbReference type="Proteomes" id="UP000024842">
    <property type="component" value="Unassembled WGS sequence"/>
</dbReference>
<dbReference type="SUPFAM" id="SSF53756">
    <property type="entry name" value="UDP-Glycosyltransferase/glycogen phosphorylase"/>
    <property type="match status" value="1"/>
</dbReference>
<dbReference type="GO" id="GO:0005975">
    <property type="term" value="P:carbohydrate metabolic process"/>
    <property type="evidence" value="ECO:0007669"/>
    <property type="project" value="InterPro"/>
</dbReference>
<protein>
    <submittedName>
        <fullName evidence="6">Putative UDP-N-acetylglucosamine</fullName>
    </submittedName>
</protein>
<dbReference type="GO" id="GO:0050511">
    <property type="term" value="F:undecaprenyldiphospho-muramoylpentapeptide beta-N-acetylglucosaminyltransferase activity"/>
    <property type="evidence" value="ECO:0007669"/>
    <property type="project" value="TreeGrafter"/>
</dbReference>
<dbReference type="AlphaFoldDB" id="A0A023DWP6"/>
<proteinExistence type="predicted"/>
<dbReference type="Gene3D" id="3.40.50.2000">
    <property type="entry name" value="Glycogen Phosphorylase B"/>
    <property type="match status" value="2"/>
</dbReference>
<evidence type="ECO:0000313" key="6">
    <source>
        <dbReference type="EMBL" id="GAJ45873.1"/>
    </source>
</evidence>
<dbReference type="InterPro" id="IPR007235">
    <property type="entry name" value="Glyco_trans_28_C"/>
</dbReference>
<evidence type="ECO:0000313" key="7">
    <source>
        <dbReference type="Proteomes" id="UP000024842"/>
    </source>
</evidence>
<dbReference type="PANTHER" id="PTHR21015">
    <property type="entry name" value="UDP-N-ACETYLGLUCOSAMINE--N-ACETYLMURAMYL-(PENTAPEPTIDE) PYROPHOSPHORYL-UNDECAPRENOL N-ACETYLGLUCOSAMINE TRANSFERASE 1"/>
    <property type="match status" value="1"/>
</dbReference>
<dbReference type="InterPro" id="IPR004276">
    <property type="entry name" value="GlycoTrans_28_N"/>
</dbReference>
<evidence type="ECO:0000256" key="1">
    <source>
        <dbReference type="ARBA" id="ARBA00022676"/>
    </source>
</evidence>
<dbReference type="EMBL" id="BAUP01000036">
    <property type="protein sequence ID" value="GAJ45873.1"/>
    <property type="molecule type" value="Genomic_DNA"/>
</dbReference>
<evidence type="ECO:0000259" key="4">
    <source>
        <dbReference type="Pfam" id="PF03033"/>
    </source>
</evidence>
<name>A0A023DWP6_9PROT</name>
<evidence type="ECO:0000256" key="2">
    <source>
        <dbReference type="ARBA" id="ARBA00022679"/>
    </source>
</evidence>
<accession>A0A023DWP6</accession>
<keyword evidence="3" id="KW-1133">Transmembrane helix</keyword>
<dbReference type="CDD" id="cd03785">
    <property type="entry name" value="GT28_MurG"/>
    <property type="match status" value="1"/>
</dbReference>
<feature type="domain" description="Glycosyl transferase family 28 C-terminal" evidence="5">
    <location>
        <begin position="195"/>
        <end position="358"/>
    </location>
</feature>
<keyword evidence="3" id="KW-0812">Transmembrane</keyword>
<organism evidence="6 7">
    <name type="scientific">Holospora elegans E1</name>
    <dbReference type="NCBI Taxonomy" id="1427503"/>
    <lineage>
        <taxon>Bacteria</taxon>
        <taxon>Pseudomonadati</taxon>
        <taxon>Pseudomonadota</taxon>
        <taxon>Alphaproteobacteria</taxon>
        <taxon>Holosporales</taxon>
        <taxon>Holosporaceae</taxon>
        <taxon>Holospora</taxon>
    </lineage>
</organism>
<dbReference type="STRING" id="1427503.HE1_00183"/>
<feature type="domain" description="Glycosyltransferase family 28 N-terminal" evidence="4">
    <location>
        <begin position="2"/>
        <end position="111"/>
    </location>
</feature>
<dbReference type="PANTHER" id="PTHR21015:SF22">
    <property type="entry name" value="GLYCOSYLTRANSFERASE"/>
    <property type="match status" value="1"/>
</dbReference>
<keyword evidence="1" id="KW-0328">Glycosyltransferase</keyword>
<evidence type="ECO:0000256" key="3">
    <source>
        <dbReference type="SAM" id="Phobius"/>
    </source>
</evidence>
<feature type="transmembrane region" description="Helical" evidence="3">
    <location>
        <begin position="98"/>
        <end position="118"/>
    </location>
</feature>
<keyword evidence="7" id="KW-1185">Reference proteome</keyword>
<keyword evidence="3" id="KW-0472">Membrane</keyword>
<evidence type="ECO:0000259" key="5">
    <source>
        <dbReference type="Pfam" id="PF04101"/>
    </source>
</evidence>
<sequence length="369" mass="42192">MVLLIAGGSGGHIFPAIALAQRLKDLSYEVYLLTDQRGERFITQDVSLFDHVEVLENFSFSSGHNKFYLKPIALCFQIWLWIQQTRKFFQLYSNSAQAFFSFGGLMSVIPMALGWFFYKYDGKKIKFFALHQSDRVLGRANRFLAKWIGIPVVFTGYPETLKVPKTVSVIPVGTPVRKEFFKIPDIKFENGPLGILILGGSQSASFWSKVFLNALELLDESHRQAFCIFHQCPEKDLSYVQERYNQLNVSCDVRSFFLSLPEILKQVHVVFSRCGASSAAELACCGRGGFFVPYPYAKDQHQDYNAAFWVSQEAGWSCPQSELNEEKIAFFLQESLEHPQRLLYTGARAKNFGRKDAAMAMIQYWQNEF</sequence>
<gene>
    <name evidence="6" type="ORF">HE1_00183</name>
</gene>
<reference evidence="6 7" key="1">
    <citation type="journal article" date="2014" name="FEMS Microbiol. Lett.">
        <title>Draft genome sequences of three Holospora species (Holospora obtusa, Holospora undulata, and Holospora elegans), endonuclear symbiotic bacteria of the ciliate Paramecium caudatum.</title>
        <authorList>
            <person name="Dohra H."/>
            <person name="Tanaka K."/>
            <person name="Suzuki T."/>
            <person name="Fujishima M."/>
            <person name="Suzuki H."/>
        </authorList>
    </citation>
    <scope>NUCLEOTIDE SEQUENCE [LARGE SCALE GENOMIC DNA]</scope>
    <source>
        <strain evidence="6 7">E1</strain>
    </source>
</reference>
<dbReference type="RefSeq" id="WP_035543596.1">
    <property type="nucleotide sequence ID" value="NZ_BAUP01000036.1"/>
</dbReference>
<keyword evidence="2" id="KW-0808">Transferase</keyword>